<name>A0A1W1YHK1_9FLAO</name>
<organism evidence="1 2">
    <name type="scientific">Moheibacter sediminis</name>
    <dbReference type="NCBI Taxonomy" id="1434700"/>
    <lineage>
        <taxon>Bacteria</taxon>
        <taxon>Pseudomonadati</taxon>
        <taxon>Bacteroidota</taxon>
        <taxon>Flavobacteriia</taxon>
        <taxon>Flavobacteriales</taxon>
        <taxon>Weeksellaceae</taxon>
        <taxon>Moheibacter</taxon>
    </lineage>
</organism>
<dbReference type="STRING" id="1434700.SAMN06296427_101343"/>
<keyword evidence="1" id="KW-0808">Transferase</keyword>
<dbReference type="Proteomes" id="UP000192393">
    <property type="component" value="Unassembled WGS sequence"/>
</dbReference>
<keyword evidence="1" id="KW-0489">Methyltransferase</keyword>
<dbReference type="SUPFAM" id="SSF53335">
    <property type="entry name" value="S-adenosyl-L-methionine-dependent methyltransferases"/>
    <property type="match status" value="1"/>
</dbReference>
<keyword evidence="2" id="KW-1185">Reference proteome</keyword>
<dbReference type="EMBL" id="FWXS01000001">
    <property type="protein sequence ID" value="SMC35281.1"/>
    <property type="molecule type" value="Genomic_DNA"/>
</dbReference>
<dbReference type="GO" id="GO:0008168">
    <property type="term" value="F:methyltransferase activity"/>
    <property type="evidence" value="ECO:0007669"/>
    <property type="project" value="UniProtKB-KW"/>
</dbReference>
<accession>A0A1W1YHK1</accession>
<reference evidence="1 2" key="1">
    <citation type="submission" date="2017-04" db="EMBL/GenBank/DDBJ databases">
        <authorList>
            <person name="Afonso C.L."/>
            <person name="Miller P.J."/>
            <person name="Scott M.A."/>
            <person name="Spackman E."/>
            <person name="Goraichik I."/>
            <person name="Dimitrov K.M."/>
            <person name="Suarez D.L."/>
            <person name="Swayne D.E."/>
        </authorList>
    </citation>
    <scope>NUCLEOTIDE SEQUENCE [LARGE SCALE GENOMIC DNA]</scope>
    <source>
        <strain evidence="1 2">CGMCC 1.12708</strain>
    </source>
</reference>
<dbReference type="GO" id="GO:0032259">
    <property type="term" value="P:methylation"/>
    <property type="evidence" value="ECO:0007669"/>
    <property type="project" value="UniProtKB-KW"/>
</dbReference>
<dbReference type="Gene3D" id="3.40.50.150">
    <property type="entry name" value="Vaccinia Virus protein VP39"/>
    <property type="match status" value="1"/>
</dbReference>
<protein>
    <submittedName>
        <fullName evidence="1">Methyltransferase domain-containing protein</fullName>
    </submittedName>
</protein>
<dbReference type="InterPro" id="IPR029063">
    <property type="entry name" value="SAM-dependent_MTases_sf"/>
</dbReference>
<sequence length="270" mass="30834">MNKIKKTFSALAEIIKNPWLLNHILQENSVWEKKVAQKYNLPNGLVQIQLNELFPDFSEELNSFSFTGGGSLPTDIALLKSLCRKFENASYFEIGTWRGESVKNVADVAKDCYTLNLSRQQIINLGMPANYADAHAFFSKGLNNVTHLEGDSRTFDYAGLNKKFDVIFIDGNHHHDFVVSDTKKVFENLIHENSIIVWHDYAYSPENVRFEVMDAILDGVPQEFHSNLYHVANTMCAIFVKGNFEVKYLDKYADPNITFKLVIDSIKLPE</sequence>
<dbReference type="OrthoDB" id="5464618at2"/>
<dbReference type="Pfam" id="PF13578">
    <property type="entry name" value="Methyltransf_24"/>
    <property type="match status" value="1"/>
</dbReference>
<gene>
    <name evidence="1" type="ORF">SAMN06296427_101343</name>
</gene>
<dbReference type="RefSeq" id="WP_084015634.1">
    <property type="nucleotide sequence ID" value="NZ_FWXS01000001.1"/>
</dbReference>
<proteinExistence type="predicted"/>
<evidence type="ECO:0000313" key="1">
    <source>
        <dbReference type="EMBL" id="SMC35281.1"/>
    </source>
</evidence>
<dbReference type="AlphaFoldDB" id="A0A1W1YHK1"/>
<evidence type="ECO:0000313" key="2">
    <source>
        <dbReference type="Proteomes" id="UP000192393"/>
    </source>
</evidence>